<evidence type="ECO:0000313" key="2">
    <source>
        <dbReference type="Proteomes" id="UP001632037"/>
    </source>
</evidence>
<sequence>MTGRERWSLLDGAVLRRRRSAQAAIDQFLDRLVDIFDFPLAPPSYNDRSSVPPLTRKDPAADVYITMDEAISRSRECTVGNSLKKPRRASVADRVRELLVRKTTRNSVVICNSKSNNTSEARTLHMSWLSEERKAPTEPQDELWVERDEQDRQLQCGYQTLADEATI</sequence>
<gene>
    <name evidence="1" type="ORF">V7S43_000492</name>
</gene>
<name>A0ABD3G9R2_9STRA</name>
<organism evidence="1 2">
    <name type="scientific">Phytophthora oleae</name>
    <dbReference type="NCBI Taxonomy" id="2107226"/>
    <lineage>
        <taxon>Eukaryota</taxon>
        <taxon>Sar</taxon>
        <taxon>Stramenopiles</taxon>
        <taxon>Oomycota</taxon>
        <taxon>Peronosporomycetes</taxon>
        <taxon>Peronosporales</taxon>
        <taxon>Peronosporaceae</taxon>
        <taxon>Phytophthora</taxon>
    </lineage>
</organism>
<reference evidence="1 2" key="1">
    <citation type="submission" date="2024-09" db="EMBL/GenBank/DDBJ databases">
        <title>Genome sequencing and assembly of Phytophthora oleae, isolate VK10A, causative agent of rot of olive drupes.</title>
        <authorList>
            <person name="Conti Taguali S."/>
            <person name="Riolo M."/>
            <person name="La Spada F."/>
            <person name="Cacciola S.O."/>
            <person name="Dionisio G."/>
        </authorList>
    </citation>
    <scope>NUCLEOTIDE SEQUENCE [LARGE SCALE GENOMIC DNA]</scope>
    <source>
        <strain evidence="1 2">VK10A</strain>
    </source>
</reference>
<comment type="caution">
    <text evidence="1">The sequence shown here is derived from an EMBL/GenBank/DDBJ whole genome shotgun (WGS) entry which is preliminary data.</text>
</comment>
<evidence type="ECO:0000313" key="1">
    <source>
        <dbReference type="EMBL" id="KAL3674544.1"/>
    </source>
</evidence>
<proteinExistence type="predicted"/>
<dbReference type="EMBL" id="JBIMZQ010000001">
    <property type="protein sequence ID" value="KAL3674544.1"/>
    <property type="molecule type" value="Genomic_DNA"/>
</dbReference>
<accession>A0ABD3G9R2</accession>
<protein>
    <submittedName>
        <fullName evidence="1">Uncharacterized protein</fullName>
    </submittedName>
</protein>
<dbReference type="AlphaFoldDB" id="A0ABD3G9R2"/>
<dbReference type="Proteomes" id="UP001632037">
    <property type="component" value="Unassembled WGS sequence"/>
</dbReference>
<keyword evidence="2" id="KW-1185">Reference proteome</keyword>